<dbReference type="EMBL" id="JACSQB010000018">
    <property type="protein sequence ID" value="MBD8045863.1"/>
    <property type="molecule type" value="Genomic_DNA"/>
</dbReference>
<name>A0ABR8YPB6_9CLOT</name>
<evidence type="ECO:0008006" key="3">
    <source>
        <dbReference type="Google" id="ProtNLM"/>
    </source>
</evidence>
<accession>A0ABR8YPB6</accession>
<protein>
    <recommendedName>
        <fullName evidence="3">Methyltransferase</fullName>
    </recommendedName>
</protein>
<proteinExistence type="predicted"/>
<comment type="caution">
    <text evidence="1">The sequence shown here is derived from an EMBL/GenBank/DDBJ whole genome shotgun (WGS) entry which is preliminary data.</text>
</comment>
<keyword evidence="2" id="KW-1185">Reference proteome</keyword>
<dbReference type="SUPFAM" id="SSF53335">
    <property type="entry name" value="S-adenosyl-L-methionine-dependent methyltransferases"/>
    <property type="match status" value="1"/>
</dbReference>
<dbReference type="InterPro" id="IPR029063">
    <property type="entry name" value="SAM-dependent_MTases_sf"/>
</dbReference>
<gene>
    <name evidence="1" type="ORF">H9637_02205</name>
</gene>
<dbReference type="Proteomes" id="UP000627166">
    <property type="component" value="Unassembled WGS sequence"/>
</dbReference>
<sequence length="196" mass="22649">MRETLGYNKNNKEREVNDFYATPPKEVENILKHEEIVGSVLEPCCGMGHMVEGIKNSGYEGPIYCTDLINRGYGETGLDYLSRDYPYTKDIGTVIINPPFRNIENFVKKSIEIAGDKVILFARNQFAEGESRYKNIFKDNSPSRIYQYVDRIACAKDGDFNKSLSSNMAFAWFVWDKKSNNDTTEFRWIRRHDKVG</sequence>
<evidence type="ECO:0000313" key="2">
    <source>
        <dbReference type="Proteomes" id="UP000627166"/>
    </source>
</evidence>
<evidence type="ECO:0000313" key="1">
    <source>
        <dbReference type="EMBL" id="MBD8045863.1"/>
    </source>
</evidence>
<reference evidence="1 2" key="1">
    <citation type="submission" date="2020-08" db="EMBL/GenBank/DDBJ databases">
        <title>A Genomic Blueprint of the Chicken Gut Microbiome.</title>
        <authorList>
            <person name="Gilroy R."/>
            <person name="Ravi A."/>
            <person name="Getino M."/>
            <person name="Pursley I."/>
            <person name="Horton D.L."/>
            <person name="Alikhan N.-F."/>
            <person name="Baker D."/>
            <person name="Gharbi K."/>
            <person name="Hall N."/>
            <person name="Watson M."/>
            <person name="Adriaenssens E.M."/>
            <person name="Foster-Nyarko E."/>
            <person name="Jarju S."/>
            <person name="Secka A."/>
            <person name="Antonio M."/>
            <person name="Oren A."/>
            <person name="Chaudhuri R."/>
            <person name="La Ragione R.M."/>
            <person name="Hildebrand F."/>
            <person name="Pallen M.J."/>
        </authorList>
    </citation>
    <scope>NUCLEOTIDE SEQUENCE [LARGE SCALE GENOMIC DNA]</scope>
    <source>
        <strain evidence="1 2">N37</strain>
    </source>
</reference>
<dbReference type="RefSeq" id="WP_191738834.1">
    <property type="nucleotide sequence ID" value="NZ_JACSQB010000018.1"/>
</dbReference>
<organism evidence="1 2">
    <name type="scientific">Clostridium faecium</name>
    <dbReference type="NCBI Taxonomy" id="2762223"/>
    <lineage>
        <taxon>Bacteria</taxon>
        <taxon>Bacillati</taxon>
        <taxon>Bacillota</taxon>
        <taxon>Clostridia</taxon>
        <taxon>Eubacteriales</taxon>
        <taxon>Clostridiaceae</taxon>
        <taxon>Clostridium</taxon>
    </lineage>
</organism>